<dbReference type="RefSeq" id="WP_347609509.1">
    <property type="nucleotide sequence ID" value="NZ_JBDPZC010000004.1"/>
</dbReference>
<keyword evidence="1" id="KW-0732">Signal</keyword>
<comment type="caution">
    <text evidence="3">The sequence shown here is derived from an EMBL/GenBank/DDBJ whole genome shotgun (WGS) entry which is preliminary data.</text>
</comment>
<sequence>MRRFQTPLLLLLALGLLAGSPVQAQGASASAAAPAVSPALARVSAPAEVHPSQNRLTPYRPRLGRSKPLVAIVAENYYTELTDYVLPYGVLSAAGVAEVQALATQPGPIRMFPAPMNVEPQATTARFDQEHPEGADYVIVPAVHKDDDPALLAWVKSQAAKGATIVGVCDGVWVLARAGLLDGRRATGHWYSREDLRKKFPQVQWQQQLRYVEDGRVITTTGVSATIPVSLALVEAMAGTERATQLARELGGAGMAWSAQHPSERFQMSWKHKLTIGGNAIAFWSHEDVGIPVDQGVDEIALALKAEVYSATYRSTALAVAPRPGLVKSRRGLSIVPDRVMGTDAPRRMLSAPDANEPLQALDQALKGIASDYGPRTAAWVALQMEYPGY</sequence>
<evidence type="ECO:0000313" key="3">
    <source>
        <dbReference type="EMBL" id="MEO3713245.1"/>
    </source>
</evidence>
<evidence type="ECO:0000313" key="4">
    <source>
        <dbReference type="Proteomes" id="UP001462640"/>
    </source>
</evidence>
<proteinExistence type="predicted"/>
<dbReference type="PANTHER" id="PTHR43130">
    <property type="entry name" value="ARAC-FAMILY TRANSCRIPTIONAL REGULATOR"/>
    <property type="match status" value="1"/>
</dbReference>
<evidence type="ECO:0000259" key="2">
    <source>
        <dbReference type="Pfam" id="PF01965"/>
    </source>
</evidence>
<dbReference type="EMBL" id="JBDPZC010000004">
    <property type="protein sequence ID" value="MEO3713245.1"/>
    <property type="molecule type" value="Genomic_DNA"/>
</dbReference>
<dbReference type="InterPro" id="IPR029062">
    <property type="entry name" value="Class_I_gatase-like"/>
</dbReference>
<evidence type="ECO:0000256" key="1">
    <source>
        <dbReference type="SAM" id="SignalP"/>
    </source>
</evidence>
<feature type="domain" description="DJ-1/PfpI" evidence="2">
    <location>
        <begin position="70"/>
        <end position="235"/>
    </location>
</feature>
<dbReference type="PANTHER" id="PTHR43130:SF3">
    <property type="entry name" value="HTH-TYPE TRANSCRIPTIONAL REGULATOR RV1931C"/>
    <property type="match status" value="1"/>
</dbReference>
<accession>A0ABV0GDV1</accession>
<dbReference type="InterPro" id="IPR052158">
    <property type="entry name" value="INH-QAR"/>
</dbReference>
<dbReference type="InterPro" id="IPR002818">
    <property type="entry name" value="DJ-1/PfpI"/>
</dbReference>
<dbReference type="Pfam" id="PF01965">
    <property type="entry name" value="DJ-1_PfpI"/>
    <property type="match status" value="1"/>
</dbReference>
<gene>
    <name evidence="3" type="ORF">ABDJ40_10775</name>
</gene>
<feature type="signal peptide" evidence="1">
    <location>
        <begin position="1"/>
        <end position="24"/>
    </location>
</feature>
<reference evidence="3 4" key="1">
    <citation type="submission" date="2024-05" db="EMBL/GenBank/DDBJ databases">
        <title>Roseateles sp. 2.12 16S ribosomal RNA gene Genome sequencing and assembly.</title>
        <authorList>
            <person name="Woo H."/>
        </authorList>
    </citation>
    <scope>NUCLEOTIDE SEQUENCE [LARGE SCALE GENOMIC DNA]</scope>
    <source>
        <strain evidence="3 4">2.12</strain>
    </source>
</reference>
<dbReference type="Gene3D" id="3.40.50.880">
    <property type="match status" value="1"/>
</dbReference>
<name>A0ABV0GDV1_9BURK</name>
<keyword evidence="4" id="KW-1185">Reference proteome</keyword>
<feature type="chain" id="PRO_5045727890" evidence="1">
    <location>
        <begin position="25"/>
        <end position="390"/>
    </location>
</feature>
<dbReference type="Proteomes" id="UP001462640">
    <property type="component" value="Unassembled WGS sequence"/>
</dbReference>
<protein>
    <submittedName>
        <fullName evidence="3">DJ-1/PfpI family protein</fullName>
    </submittedName>
</protein>
<dbReference type="SUPFAM" id="SSF52317">
    <property type="entry name" value="Class I glutamine amidotransferase-like"/>
    <property type="match status" value="1"/>
</dbReference>
<organism evidence="3 4">
    <name type="scientific">Roseateles flavus</name>
    <dbReference type="NCBI Taxonomy" id="3149041"/>
    <lineage>
        <taxon>Bacteria</taxon>
        <taxon>Pseudomonadati</taxon>
        <taxon>Pseudomonadota</taxon>
        <taxon>Betaproteobacteria</taxon>
        <taxon>Burkholderiales</taxon>
        <taxon>Sphaerotilaceae</taxon>
        <taxon>Roseateles</taxon>
    </lineage>
</organism>